<dbReference type="OrthoDB" id="5973539at2759"/>
<feature type="compositionally biased region" description="Polar residues" evidence="1">
    <location>
        <begin position="1"/>
        <end position="12"/>
    </location>
</feature>
<evidence type="ECO:0008006" key="4">
    <source>
        <dbReference type="Google" id="ProtNLM"/>
    </source>
</evidence>
<dbReference type="Proteomes" id="UP000224080">
    <property type="component" value="Unassembled WGS sequence"/>
</dbReference>
<dbReference type="PANTHER" id="PTHR38116">
    <property type="entry name" value="CHROMOSOME 7, WHOLE GENOME SHOTGUN SEQUENCE"/>
    <property type="match status" value="1"/>
</dbReference>
<keyword evidence="3" id="KW-1185">Reference proteome</keyword>
<dbReference type="EMBL" id="PDNC01000003">
    <property type="protein sequence ID" value="PGH09807.1"/>
    <property type="molecule type" value="Genomic_DNA"/>
</dbReference>
<dbReference type="InterPro" id="IPR021833">
    <property type="entry name" value="DUF3425"/>
</dbReference>
<feature type="compositionally biased region" description="Polar residues" evidence="1">
    <location>
        <begin position="79"/>
        <end position="93"/>
    </location>
</feature>
<evidence type="ECO:0000256" key="1">
    <source>
        <dbReference type="SAM" id="MobiDB-lite"/>
    </source>
</evidence>
<name>A0A2B7XMM7_9EURO</name>
<gene>
    <name evidence="2" type="ORF">GX51_00494</name>
</gene>
<dbReference type="PANTHER" id="PTHR38116:SF5">
    <property type="entry name" value="BZIP DOMAIN-CONTAINING PROTEIN"/>
    <property type="match status" value="1"/>
</dbReference>
<organism evidence="2 3">
    <name type="scientific">Blastomyces parvus</name>
    <dbReference type="NCBI Taxonomy" id="2060905"/>
    <lineage>
        <taxon>Eukaryota</taxon>
        <taxon>Fungi</taxon>
        <taxon>Dikarya</taxon>
        <taxon>Ascomycota</taxon>
        <taxon>Pezizomycotina</taxon>
        <taxon>Eurotiomycetes</taxon>
        <taxon>Eurotiomycetidae</taxon>
        <taxon>Onygenales</taxon>
        <taxon>Ajellomycetaceae</taxon>
        <taxon>Blastomyces</taxon>
    </lineage>
</organism>
<evidence type="ECO:0000313" key="3">
    <source>
        <dbReference type="Proteomes" id="UP000224080"/>
    </source>
</evidence>
<evidence type="ECO:0000313" key="2">
    <source>
        <dbReference type="EMBL" id="PGH09807.1"/>
    </source>
</evidence>
<reference evidence="2 3" key="1">
    <citation type="submission" date="2017-10" db="EMBL/GenBank/DDBJ databases">
        <title>Comparative genomics in systemic dimorphic fungi from Ajellomycetaceae.</title>
        <authorList>
            <person name="Munoz J.F."/>
            <person name="Mcewen J.G."/>
            <person name="Clay O.K."/>
            <person name="Cuomo C.A."/>
        </authorList>
    </citation>
    <scope>NUCLEOTIDE SEQUENCE [LARGE SCALE GENOMIC DNA]</scope>
    <source>
        <strain evidence="2 3">UAMH130</strain>
    </source>
</reference>
<sequence length="413" mass="46031">MQQGAQEDTQPGGSRLKTNKKPVRRDMEKRRQQNLKAQRKYREKLRARLNRLEGLAASVAQSHAIEAETDTVTGPGPSDVTTDNSCSSTPSRNTAALTPLPYAASDTSVSNSSVSISGECQYLFPRLDEDETAWSISDSGAHTLQPDNSLMTLAKFDYTAFLDTSSLLVNDKSNNGMPGTYWTTAIKCGCPVPHLQLQTKGPDPFNHEEIRILKFGPDQATLDPYASNIRLATLCTVSALYTLGIHIGHTEDRMCTDRARSPFFWSSAASDLNTICTAQKVFSTLKPDLRPTIEQITVPHHPFVDILPFPTLRNNLIKYQDKIDENEFFQDMLTGLVCWGSGGIGKSDRQGSTKPVSTGTPWDSRSWEAKVWFLKKYWALLGGEDGELVRQSEWWRNLRGDNSPAIEMHNISW</sequence>
<dbReference type="AlphaFoldDB" id="A0A2B7XMM7"/>
<feature type="region of interest" description="Disordered" evidence="1">
    <location>
        <begin position="66"/>
        <end position="93"/>
    </location>
</feature>
<proteinExistence type="predicted"/>
<comment type="caution">
    <text evidence="2">The sequence shown here is derived from an EMBL/GenBank/DDBJ whole genome shotgun (WGS) entry which is preliminary data.</text>
</comment>
<dbReference type="Pfam" id="PF11905">
    <property type="entry name" value="DUF3425"/>
    <property type="match status" value="1"/>
</dbReference>
<dbReference type="CDD" id="cd14688">
    <property type="entry name" value="bZIP_YAP"/>
    <property type="match status" value="1"/>
</dbReference>
<accession>A0A2B7XMM7</accession>
<protein>
    <recommendedName>
        <fullName evidence="4">BZIP domain-containing protein</fullName>
    </recommendedName>
</protein>
<feature type="region of interest" description="Disordered" evidence="1">
    <location>
        <begin position="1"/>
        <end position="41"/>
    </location>
</feature>